<dbReference type="Pfam" id="PF12614">
    <property type="entry name" value="RRF_GI"/>
    <property type="match status" value="1"/>
</dbReference>
<protein>
    <recommendedName>
        <fullName evidence="3">Ribosome recycling factor</fullName>
    </recommendedName>
</protein>
<dbReference type="Proteomes" id="UP000256478">
    <property type="component" value="Unassembled WGS sequence"/>
</dbReference>
<gene>
    <name evidence="1" type="ORF">DXX93_13780</name>
</gene>
<reference evidence="1 2" key="1">
    <citation type="submission" date="2018-08" db="EMBL/GenBank/DDBJ databases">
        <title>Thalassotalea euphylliae genome.</title>
        <authorList>
            <person name="Summers S."/>
            <person name="Rice S.A."/>
            <person name="Freckelton M.L."/>
            <person name="Nedved B.T."/>
            <person name="Hadfield M.G."/>
        </authorList>
    </citation>
    <scope>NUCLEOTIDE SEQUENCE [LARGE SCALE GENOMIC DNA]</scope>
    <source>
        <strain evidence="1 2">H1</strain>
    </source>
</reference>
<evidence type="ECO:0008006" key="3">
    <source>
        <dbReference type="Google" id="ProtNLM"/>
    </source>
</evidence>
<dbReference type="OrthoDB" id="6199326at2"/>
<evidence type="ECO:0000313" key="2">
    <source>
        <dbReference type="Proteomes" id="UP000256478"/>
    </source>
</evidence>
<organism evidence="1 2">
    <name type="scientific">Thalassotalea euphylliae</name>
    <dbReference type="NCBI Taxonomy" id="1655234"/>
    <lineage>
        <taxon>Bacteria</taxon>
        <taxon>Pseudomonadati</taxon>
        <taxon>Pseudomonadota</taxon>
        <taxon>Gammaproteobacteria</taxon>
        <taxon>Alteromonadales</taxon>
        <taxon>Colwelliaceae</taxon>
        <taxon>Thalassotalea</taxon>
    </lineage>
</organism>
<comment type="caution">
    <text evidence="1">The sequence shown here is derived from an EMBL/GenBank/DDBJ whole genome shotgun (WGS) entry which is preliminary data.</text>
</comment>
<evidence type="ECO:0000313" key="1">
    <source>
        <dbReference type="EMBL" id="REL27522.1"/>
    </source>
</evidence>
<proteinExistence type="predicted"/>
<dbReference type="EMBL" id="QUOU01000001">
    <property type="protein sequence ID" value="REL27522.1"/>
    <property type="molecule type" value="Genomic_DNA"/>
</dbReference>
<accession>A0A3E0TU82</accession>
<dbReference type="InterPro" id="IPR022253">
    <property type="entry name" value="Ribosome_recyc_fac_bac"/>
</dbReference>
<sequence length="105" mass="12154">MKAYALKAAIRDIGCELNRIGRSRNWRLTANKIQLQEIINFIEANEEQSWLWLAKHLKNQQETLTHDDLMFIAKQNSGITVNQLIAKTDCTAAQARRVIDELEFL</sequence>
<name>A0A3E0TU82_9GAMM</name>
<dbReference type="AlphaFoldDB" id="A0A3E0TU82"/>